<feature type="coiled-coil region" evidence="1">
    <location>
        <begin position="18"/>
        <end position="45"/>
    </location>
</feature>
<keyword evidence="1" id="KW-0175">Coiled coil</keyword>
<evidence type="ECO:0000313" key="3">
    <source>
        <dbReference type="Proteomes" id="UP001197974"/>
    </source>
</evidence>
<protein>
    <submittedName>
        <fullName evidence="2">DUF5082 family protein</fullName>
    </submittedName>
</protein>
<dbReference type="Proteomes" id="UP001197974">
    <property type="component" value="Chromosome"/>
</dbReference>
<name>A0ABY9JU08_9BACI</name>
<keyword evidence="3" id="KW-1185">Reference proteome</keyword>
<accession>A0ABY9JU08</accession>
<evidence type="ECO:0000256" key="1">
    <source>
        <dbReference type="SAM" id="Coils"/>
    </source>
</evidence>
<proteinExistence type="predicted"/>
<dbReference type="RefSeq" id="WP_306019826.1">
    <property type="nucleotide sequence ID" value="NZ_CP129013.1"/>
</dbReference>
<gene>
    <name evidence="2" type="ORF">LC087_01140</name>
</gene>
<reference evidence="2 3" key="1">
    <citation type="submission" date="2023-06" db="EMBL/GenBank/DDBJ databases">
        <title>Five Gram-positive bacteria isolated from mangrove sediments in Shenzhen, Guangdong, China.</title>
        <authorList>
            <person name="Yu S."/>
            <person name="Zheng W."/>
            <person name="Huang Y."/>
        </authorList>
    </citation>
    <scope>NUCLEOTIDE SEQUENCE [LARGE SCALE GENOMIC DNA]</scope>
    <source>
        <strain evidence="2 3">SaN35-3</strain>
    </source>
</reference>
<dbReference type="EMBL" id="CP129013">
    <property type="protein sequence ID" value="WLR42874.1"/>
    <property type="molecule type" value="Genomic_DNA"/>
</dbReference>
<evidence type="ECO:0000313" key="2">
    <source>
        <dbReference type="EMBL" id="WLR42874.1"/>
    </source>
</evidence>
<sequence length="66" mass="7591">MGYSDLLHSFSNQINGQSKSIEEDISRLEKAKKKLQEEQSLAFNEIKQIERPELASQWTGDHSNDL</sequence>
<organism evidence="2 3">
    <name type="scientific">Bacillus carboniphilus</name>
    <dbReference type="NCBI Taxonomy" id="86663"/>
    <lineage>
        <taxon>Bacteria</taxon>
        <taxon>Bacillati</taxon>
        <taxon>Bacillota</taxon>
        <taxon>Bacilli</taxon>
        <taxon>Bacillales</taxon>
        <taxon>Bacillaceae</taxon>
        <taxon>Bacillus</taxon>
    </lineage>
</organism>